<protein>
    <submittedName>
        <fullName evidence="1">Uncharacterized protein</fullName>
    </submittedName>
</protein>
<organism evidence="1 2">
    <name type="scientific">Xylanimonas ulmi</name>
    <dbReference type="NCBI Taxonomy" id="228973"/>
    <lineage>
        <taxon>Bacteria</taxon>
        <taxon>Bacillati</taxon>
        <taxon>Actinomycetota</taxon>
        <taxon>Actinomycetes</taxon>
        <taxon>Micrococcales</taxon>
        <taxon>Promicromonosporaceae</taxon>
        <taxon>Xylanimonas</taxon>
    </lineage>
</organism>
<dbReference type="Proteomes" id="UP000293852">
    <property type="component" value="Unassembled WGS sequence"/>
</dbReference>
<dbReference type="EMBL" id="SGWX01000001">
    <property type="protein sequence ID" value="RZS60039.1"/>
    <property type="molecule type" value="Genomic_DNA"/>
</dbReference>
<evidence type="ECO:0000313" key="1">
    <source>
        <dbReference type="EMBL" id="RZS60039.1"/>
    </source>
</evidence>
<keyword evidence="2" id="KW-1185">Reference proteome</keyword>
<proteinExistence type="predicted"/>
<evidence type="ECO:0000313" key="2">
    <source>
        <dbReference type="Proteomes" id="UP000293852"/>
    </source>
</evidence>
<dbReference type="OrthoDB" id="3827359at2"/>
<accession>A0A4Q7M2A5</accession>
<dbReference type="AlphaFoldDB" id="A0A4Q7M2A5"/>
<gene>
    <name evidence="1" type="ORF">EV386_0280</name>
</gene>
<sequence>MTAAGAQRWDLLFADLEAQLVAHEQAVRDGQVAELTRAEHAQIALADRLRAVVGARVAVDLGDGDGVRGVVRQVAAAWVLIEGHGARGRTEHLVPLAAVGAITGLTRRCVPSTARTDALGLGVVLRELQRDRARVLVRTSAGQAVGRLARVGQDHLDLEESDRAPTCVRTVPFAALRCVSQA</sequence>
<comment type="caution">
    <text evidence="1">The sequence shown here is derived from an EMBL/GenBank/DDBJ whole genome shotgun (WGS) entry which is preliminary data.</text>
</comment>
<name>A0A4Q7M2A5_9MICO</name>
<dbReference type="RefSeq" id="WP_130411652.1">
    <property type="nucleotide sequence ID" value="NZ_SGWX01000001.1"/>
</dbReference>
<reference evidence="1 2" key="1">
    <citation type="submission" date="2019-02" db="EMBL/GenBank/DDBJ databases">
        <title>Sequencing the genomes of 1000 actinobacteria strains.</title>
        <authorList>
            <person name="Klenk H.-P."/>
        </authorList>
    </citation>
    <scope>NUCLEOTIDE SEQUENCE [LARGE SCALE GENOMIC DNA]</scope>
    <source>
        <strain evidence="1 2">DSM 16932</strain>
    </source>
</reference>